<protein>
    <submittedName>
        <fullName evidence="2">Glucokinase</fullName>
    </submittedName>
</protein>
<dbReference type="PANTHER" id="PTHR18964:SF149">
    <property type="entry name" value="BIFUNCTIONAL UDP-N-ACETYLGLUCOSAMINE 2-EPIMERASE_N-ACETYLMANNOSAMINE KINASE"/>
    <property type="match status" value="1"/>
</dbReference>
<comment type="similarity">
    <text evidence="1">Belongs to the ROK (NagC/XylR) family.</text>
</comment>
<evidence type="ECO:0000313" key="3">
    <source>
        <dbReference type="Proteomes" id="UP000183376"/>
    </source>
</evidence>
<gene>
    <name evidence="2" type="ORF">SAMN04489726_1427</name>
</gene>
<dbReference type="Proteomes" id="UP000183376">
    <property type="component" value="Chromosome I"/>
</dbReference>
<accession>A0A1G9SWS9</accession>
<sequence length="293" mass="29016">MNGAIGIDLGATHIRAAIVLPDGELIGALRRVLPADPSTRRRAATDVAGELLARHPGHPVDAVGLAVAGTVDGGVLTWSANLGLDAVDFGAELRASTGRPTAVLNDARAAALAEARMGAGAGAATVLMVTVGTGIGGGLVIDGNVHTGTAHAGEIGHLVLDPDGPPCRCGHHGCWERLAGGVALDATAAELLPDGKSGAVALAAAASRGDTTALAAIQRHAREFARGLDSLCAVLAPHALVLGGGIIARPGPVRDAYLAATGTLRWHRGMIRTAVLGDDAGLLGAALAASNAS</sequence>
<organism evidence="2 3">
    <name type="scientific">Allokutzneria albata</name>
    <name type="common">Kibdelosporangium albatum</name>
    <dbReference type="NCBI Taxonomy" id="211114"/>
    <lineage>
        <taxon>Bacteria</taxon>
        <taxon>Bacillati</taxon>
        <taxon>Actinomycetota</taxon>
        <taxon>Actinomycetes</taxon>
        <taxon>Pseudonocardiales</taxon>
        <taxon>Pseudonocardiaceae</taxon>
        <taxon>Allokutzneria</taxon>
    </lineage>
</organism>
<dbReference type="SUPFAM" id="SSF53067">
    <property type="entry name" value="Actin-like ATPase domain"/>
    <property type="match status" value="1"/>
</dbReference>
<proteinExistence type="inferred from homology"/>
<dbReference type="RefSeq" id="WP_030433295.1">
    <property type="nucleotide sequence ID" value="NZ_JOEF01000039.1"/>
</dbReference>
<dbReference type="Gene3D" id="3.30.420.40">
    <property type="match status" value="2"/>
</dbReference>
<reference evidence="2 3" key="1">
    <citation type="submission" date="2016-10" db="EMBL/GenBank/DDBJ databases">
        <authorList>
            <person name="de Groot N.N."/>
        </authorList>
    </citation>
    <scope>NUCLEOTIDE SEQUENCE [LARGE SCALE GENOMIC DNA]</scope>
    <source>
        <strain evidence="2 3">DSM 44149</strain>
    </source>
</reference>
<dbReference type="Pfam" id="PF00480">
    <property type="entry name" value="ROK"/>
    <property type="match status" value="1"/>
</dbReference>
<evidence type="ECO:0000313" key="2">
    <source>
        <dbReference type="EMBL" id="SDM39896.1"/>
    </source>
</evidence>
<dbReference type="InterPro" id="IPR043129">
    <property type="entry name" value="ATPase_NBD"/>
</dbReference>
<dbReference type="STRING" id="211114.SAMN04489726_1427"/>
<dbReference type="EMBL" id="LT629701">
    <property type="protein sequence ID" value="SDM39896.1"/>
    <property type="molecule type" value="Genomic_DNA"/>
</dbReference>
<dbReference type="AlphaFoldDB" id="A0A1G9SWS9"/>
<keyword evidence="2" id="KW-0808">Transferase</keyword>
<dbReference type="GO" id="GO:0016301">
    <property type="term" value="F:kinase activity"/>
    <property type="evidence" value="ECO:0007669"/>
    <property type="project" value="UniProtKB-KW"/>
</dbReference>
<dbReference type="PANTHER" id="PTHR18964">
    <property type="entry name" value="ROK (REPRESSOR, ORF, KINASE) FAMILY"/>
    <property type="match status" value="1"/>
</dbReference>
<dbReference type="PROSITE" id="PS01125">
    <property type="entry name" value="ROK"/>
    <property type="match status" value="1"/>
</dbReference>
<name>A0A1G9SWS9_ALLAB</name>
<dbReference type="InterPro" id="IPR000600">
    <property type="entry name" value="ROK"/>
</dbReference>
<keyword evidence="3" id="KW-1185">Reference proteome</keyword>
<dbReference type="InterPro" id="IPR049874">
    <property type="entry name" value="ROK_cs"/>
</dbReference>
<keyword evidence="2" id="KW-0418">Kinase</keyword>
<evidence type="ECO:0000256" key="1">
    <source>
        <dbReference type="ARBA" id="ARBA00006479"/>
    </source>
</evidence>
<dbReference type="eggNOG" id="COG1940">
    <property type="taxonomic scope" value="Bacteria"/>
</dbReference>